<reference evidence="10 11" key="1">
    <citation type="submission" date="2021-08" db="EMBL/GenBank/DDBJ databases">
        <title>Draft Genome Sequence of Phanerochaete sordida strain YK-624.</title>
        <authorList>
            <person name="Mori T."/>
            <person name="Dohra H."/>
            <person name="Suzuki T."/>
            <person name="Kawagishi H."/>
            <person name="Hirai H."/>
        </authorList>
    </citation>
    <scope>NUCLEOTIDE SEQUENCE [LARGE SCALE GENOMIC DNA]</scope>
    <source>
        <strain evidence="10 11">YK-624</strain>
    </source>
</reference>
<evidence type="ECO:0000259" key="9">
    <source>
        <dbReference type="PROSITE" id="PS51292"/>
    </source>
</evidence>
<dbReference type="PROSITE" id="PS51292">
    <property type="entry name" value="ZF_RING_CH"/>
    <property type="match status" value="1"/>
</dbReference>
<dbReference type="InterPro" id="IPR013083">
    <property type="entry name" value="Znf_RING/FYVE/PHD"/>
</dbReference>
<evidence type="ECO:0000256" key="3">
    <source>
        <dbReference type="ARBA" id="ARBA00022723"/>
    </source>
</evidence>
<dbReference type="Gene3D" id="3.30.40.10">
    <property type="entry name" value="Zinc/RING finger domain, C3HC4 (zinc finger)"/>
    <property type="match status" value="1"/>
</dbReference>
<dbReference type="EMBL" id="BPQB01000029">
    <property type="protein sequence ID" value="GJE92950.1"/>
    <property type="molecule type" value="Genomic_DNA"/>
</dbReference>
<gene>
    <name evidence="10" type="ORF">PsYK624_091090</name>
</gene>
<evidence type="ECO:0000256" key="7">
    <source>
        <dbReference type="ARBA" id="ARBA00023136"/>
    </source>
</evidence>
<evidence type="ECO:0000256" key="6">
    <source>
        <dbReference type="ARBA" id="ARBA00022989"/>
    </source>
</evidence>
<sequence>MDTQQERVPTIDDLRVKLCWICREEEHYDSPAEPRVQWVHPCKCTLVAHESCLLNWVSSAQQDTARAKNALKCPQCGAQYEIESENPFVLRLLNHFSSSVSIAGKIVTVFGLTGVVVSCGFGLYILLTSYGAYSVQEFLGQEMFDLLLTDDPTNWPWHAFINLPLIPVSLIAARTKYFDTIPIFPLYLAWTTSPVAQTIGDKIRLADLDKYPEQALLRWPPSPIMVTLFLPVVTRVYRRLMHHLRNWVLGPQPAHDLPLRRIELALNEGGPALHVRIAADLNQPEDARHDGAAPADADADADAAADPLADPAVAAEQTVRVTGTSLGRFIGGALAIPKLSSWMGGMLLSLSRHSGLLRRFLGVRPPLRFGASSPRVLYGAAGAAQGGLLRQLGTNLRVMMNIIAGGTKVWAEADPVWWRNTIGLGIFVFAKDCLSLLHIYLTKREIETRRIKSRSFAGIDPREIDLIDRPSNPAV</sequence>
<dbReference type="SUPFAM" id="SSF57850">
    <property type="entry name" value="RING/U-box"/>
    <property type="match status" value="1"/>
</dbReference>
<evidence type="ECO:0000256" key="5">
    <source>
        <dbReference type="ARBA" id="ARBA00022833"/>
    </source>
</evidence>
<keyword evidence="6 8" id="KW-1133">Transmembrane helix</keyword>
<dbReference type="Proteomes" id="UP000703269">
    <property type="component" value="Unassembled WGS sequence"/>
</dbReference>
<keyword evidence="4" id="KW-0863">Zinc-finger</keyword>
<organism evidence="10 11">
    <name type="scientific">Phanerochaete sordida</name>
    <dbReference type="NCBI Taxonomy" id="48140"/>
    <lineage>
        <taxon>Eukaryota</taxon>
        <taxon>Fungi</taxon>
        <taxon>Dikarya</taxon>
        <taxon>Basidiomycota</taxon>
        <taxon>Agaricomycotina</taxon>
        <taxon>Agaricomycetes</taxon>
        <taxon>Polyporales</taxon>
        <taxon>Phanerochaetaceae</taxon>
        <taxon>Phanerochaete</taxon>
    </lineage>
</organism>
<comment type="subcellular location">
    <subcellularLocation>
        <location evidence="1">Membrane</location>
        <topology evidence="1">Multi-pass membrane protein</topology>
    </subcellularLocation>
</comment>
<dbReference type="SMART" id="SM00744">
    <property type="entry name" value="RINGv"/>
    <property type="match status" value="1"/>
</dbReference>
<accession>A0A9P3LF50</accession>
<comment type="caution">
    <text evidence="10">The sequence shown here is derived from an EMBL/GenBank/DDBJ whole genome shotgun (WGS) entry which is preliminary data.</text>
</comment>
<protein>
    <recommendedName>
        <fullName evidence="9">RING-CH-type domain-containing protein</fullName>
    </recommendedName>
</protein>
<dbReference type="OrthoDB" id="5817083at2759"/>
<feature type="domain" description="RING-CH-type" evidence="9">
    <location>
        <begin position="11"/>
        <end position="83"/>
    </location>
</feature>
<evidence type="ECO:0000313" key="11">
    <source>
        <dbReference type="Proteomes" id="UP000703269"/>
    </source>
</evidence>
<keyword evidence="5" id="KW-0862">Zinc</keyword>
<evidence type="ECO:0000313" key="10">
    <source>
        <dbReference type="EMBL" id="GJE92950.1"/>
    </source>
</evidence>
<evidence type="ECO:0000256" key="4">
    <source>
        <dbReference type="ARBA" id="ARBA00022771"/>
    </source>
</evidence>
<evidence type="ECO:0000256" key="8">
    <source>
        <dbReference type="SAM" id="Phobius"/>
    </source>
</evidence>
<dbReference type="Pfam" id="PF12906">
    <property type="entry name" value="RINGv"/>
    <property type="match status" value="1"/>
</dbReference>
<evidence type="ECO:0000256" key="1">
    <source>
        <dbReference type="ARBA" id="ARBA00004141"/>
    </source>
</evidence>
<dbReference type="AlphaFoldDB" id="A0A9P3LF50"/>
<dbReference type="InterPro" id="IPR011016">
    <property type="entry name" value="Znf_RING-CH"/>
</dbReference>
<keyword evidence="11" id="KW-1185">Reference proteome</keyword>
<dbReference type="GO" id="GO:0016020">
    <property type="term" value="C:membrane"/>
    <property type="evidence" value="ECO:0007669"/>
    <property type="project" value="UniProtKB-SubCell"/>
</dbReference>
<keyword evidence="2 8" id="KW-0812">Transmembrane</keyword>
<name>A0A9P3LF50_9APHY</name>
<keyword evidence="7 8" id="KW-0472">Membrane</keyword>
<feature type="transmembrane region" description="Helical" evidence="8">
    <location>
        <begin position="106"/>
        <end position="135"/>
    </location>
</feature>
<dbReference type="PANTHER" id="PTHR46283">
    <property type="entry name" value="E3 UBIQUITIN-PROTEIN LIGASE MARCH5"/>
    <property type="match status" value="1"/>
</dbReference>
<dbReference type="GO" id="GO:0008270">
    <property type="term" value="F:zinc ion binding"/>
    <property type="evidence" value="ECO:0007669"/>
    <property type="project" value="UniProtKB-KW"/>
</dbReference>
<keyword evidence="3" id="KW-0479">Metal-binding</keyword>
<evidence type="ECO:0000256" key="2">
    <source>
        <dbReference type="ARBA" id="ARBA00022692"/>
    </source>
</evidence>
<proteinExistence type="predicted"/>